<gene>
    <name evidence="1" type="ORF">JNB85_00060</name>
</gene>
<reference evidence="1 2" key="1">
    <citation type="journal article" date="2021" name="MBio">
        <title>Poor Competitiveness of Bradyrhizobium in Pigeon Pea Root Colonization in Indian Soils.</title>
        <authorList>
            <person name="Chalasani D."/>
            <person name="Basu A."/>
            <person name="Pullabhotla S.V.S.R.N."/>
            <person name="Jorrin B."/>
            <person name="Neal A.L."/>
            <person name="Poole P.S."/>
            <person name="Podile A.R."/>
            <person name="Tkacz A."/>
        </authorList>
    </citation>
    <scope>NUCLEOTIDE SEQUENCE [LARGE SCALE GENOMIC DNA]</scope>
    <source>
        <strain evidence="1 2">HU56</strain>
    </source>
</reference>
<evidence type="ECO:0000313" key="1">
    <source>
        <dbReference type="EMBL" id="MBW9050797.1"/>
    </source>
</evidence>
<dbReference type="Proteomes" id="UP000717752">
    <property type="component" value="Unassembled WGS sequence"/>
</dbReference>
<sequence length="130" mass="14743">MTDIRARGFNTKAELDEYLADIEAAETEAATVPRVDVAVEKGEAVELARLQEDLTLLRRHLALLREQAKTAISARAPRMDASTQRQFGNYPWLKLAGIIAVTFLVARRLRWLPHSERTTMPLSLLRFGWV</sequence>
<evidence type="ECO:0008006" key="3">
    <source>
        <dbReference type="Google" id="ProtNLM"/>
    </source>
</evidence>
<proteinExistence type="predicted"/>
<keyword evidence="2" id="KW-1185">Reference proteome</keyword>
<comment type="caution">
    <text evidence="1">The sequence shown here is derived from an EMBL/GenBank/DDBJ whole genome shotgun (WGS) entry which is preliminary data.</text>
</comment>
<dbReference type="EMBL" id="JAEUAK010000001">
    <property type="protein sequence ID" value="MBW9050797.1"/>
    <property type="molecule type" value="Genomic_DNA"/>
</dbReference>
<organism evidence="1 2">
    <name type="scientific">Rhizobium mesosinicum</name>
    <dbReference type="NCBI Taxonomy" id="335017"/>
    <lineage>
        <taxon>Bacteria</taxon>
        <taxon>Pseudomonadati</taxon>
        <taxon>Pseudomonadota</taxon>
        <taxon>Alphaproteobacteria</taxon>
        <taxon>Hyphomicrobiales</taxon>
        <taxon>Rhizobiaceae</taxon>
        <taxon>Rhizobium/Agrobacterium group</taxon>
        <taxon>Rhizobium</taxon>
    </lineage>
</organism>
<protein>
    <recommendedName>
        <fullName evidence="3">DUF3618 domain-containing protein</fullName>
    </recommendedName>
</protein>
<dbReference type="RefSeq" id="WP_220332356.1">
    <property type="nucleotide sequence ID" value="NZ_JAEUAK010000001.1"/>
</dbReference>
<accession>A0ABS7GL16</accession>
<name>A0ABS7GL16_9HYPH</name>
<evidence type="ECO:0000313" key="2">
    <source>
        <dbReference type="Proteomes" id="UP000717752"/>
    </source>
</evidence>